<evidence type="ECO:0000256" key="9">
    <source>
        <dbReference type="RuleBase" id="RU361145"/>
    </source>
</evidence>
<keyword evidence="4 8" id="KW-0408">Iron</keyword>
<dbReference type="EMBL" id="RWIC01000757">
    <property type="protein sequence ID" value="TKC40403.1"/>
    <property type="molecule type" value="Genomic_DNA"/>
</dbReference>
<dbReference type="SUPFAM" id="SSF47240">
    <property type="entry name" value="Ferritin-like"/>
    <property type="match status" value="1"/>
</dbReference>
<dbReference type="GO" id="GO:0044754">
    <property type="term" value="C:autolysosome"/>
    <property type="evidence" value="ECO:0007669"/>
    <property type="project" value="UniProtKB-SubCell"/>
</dbReference>
<evidence type="ECO:0000256" key="1">
    <source>
        <dbReference type="ARBA" id="ARBA00007513"/>
    </source>
</evidence>
<dbReference type="InterPro" id="IPR012347">
    <property type="entry name" value="Ferritin-like"/>
</dbReference>
<evidence type="ECO:0000256" key="2">
    <source>
        <dbReference type="ARBA" id="ARBA00022434"/>
    </source>
</evidence>
<feature type="domain" description="Ferritin-like diiron" evidence="10">
    <location>
        <begin position="1"/>
        <end position="59"/>
    </location>
</feature>
<comment type="subunit">
    <text evidence="7">Oligomer of 24 subunits. There are two types of subunits: L (light) chain and H (heavy) chain. The major chain can be light or heavy, depending on the species and tissue type. The functional molecule forms a roughly spherical shell with a diameter of 12 nm and contains a central cavity into which the insoluble mineral iron core is deposited. Interacts with NCOA4.</text>
</comment>
<dbReference type="GO" id="GO:0006826">
    <property type="term" value="P:iron ion transport"/>
    <property type="evidence" value="ECO:0007669"/>
    <property type="project" value="InterPro"/>
</dbReference>
<dbReference type="InterPro" id="IPR009040">
    <property type="entry name" value="Ferritin-like_diiron"/>
</dbReference>
<dbReference type="PROSITE" id="PS00204">
    <property type="entry name" value="FERRITIN_2"/>
    <property type="match status" value="1"/>
</dbReference>
<dbReference type="Pfam" id="PF00210">
    <property type="entry name" value="Ferritin"/>
    <property type="match status" value="1"/>
</dbReference>
<protein>
    <recommendedName>
        <fullName evidence="9">Ferritin</fullName>
    </recommendedName>
</protein>
<dbReference type="InterPro" id="IPR008331">
    <property type="entry name" value="Ferritin_DPS_dom"/>
</dbReference>
<keyword evidence="3 8" id="KW-0479">Metal-binding</keyword>
<dbReference type="Gene3D" id="1.20.1260.10">
    <property type="match status" value="1"/>
</dbReference>
<evidence type="ECO:0000313" key="12">
    <source>
        <dbReference type="Proteomes" id="UP000308365"/>
    </source>
</evidence>
<feature type="binding site" evidence="8">
    <location>
        <position position="41"/>
    </location>
    <ligand>
        <name>Fe cation</name>
        <dbReference type="ChEBI" id="CHEBI:24875"/>
        <label>1</label>
    </ligand>
</feature>
<evidence type="ECO:0000256" key="3">
    <source>
        <dbReference type="ARBA" id="ARBA00022723"/>
    </source>
</evidence>
<keyword evidence="2 9" id="KW-0409">Iron storage</keyword>
<sequence length="87" mass="9901">MEAILLMKNLNQALLDLHALGSARADPQLCDFLERHFLEEQVKLIKKMGDHLTNLRRLAGPQAVLGEYLFERLTLEQEQESLKSSGL</sequence>
<evidence type="ECO:0000256" key="5">
    <source>
        <dbReference type="ARBA" id="ARBA00044942"/>
    </source>
</evidence>
<evidence type="ECO:0000256" key="8">
    <source>
        <dbReference type="PIRSR" id="PIRSR601519-1"/>
    </source>
</evidence>
<evidence type="ECO:0000313" key="11">
    <source>
        <dbReference type="EMBL" id="TKC40403.1"/>
    </source>
</evidence>
<dbReference type="GO" id="GO:0008199">
    <property type="term" value="F:ferric iron binding"/>
    <property type="evidence" value="ECO:0007669"/>
    <property type="project" value="InterPro"/>
</dbReference>
<comment type="subcellular location">
    <subcellularLocation>
        <location evidence="5">Autolysosome</location>
    </subcellularLocation>
</comment>
<dbReference type="AlphaFoldDB" id="A0A4U1EUY1"/>
<evidence type="ECO:0000256" key="7">
    <source>
        <dbReference type="ARBA" id="ARBA00047045"/>
    </source>
</evidence>
<dbReference type="InterPro" id="IPR001519">
    <property type="entry name" value="Ferritin"/>
</dbReference>
<dbReference type="GO" id="GO:0006879">
    <property type="term" value="P:intracellular iron ion homeostasis"/>
    <property type="evidence" value="ECO:0007669"/>
    <property type="project" value="UniProtKB-KW"/>
</dbReference>
<proteinExistence type="inferred from homology"/>
<organism evidence="11 12">
    <name type="scientific">Monodon monoceros</name>
    <name type="common">Narwhal</name>
    <name type="synonym">Ceratodon monodon</name>
    <dbReference type="NCBI Taxonomy" id="40151"/>
    <lineage>
        <taxon>Eukaryota</taxon>
        <taxon>Metazoa</taxon>
        <taxon>Chordata</taxon>
        <taxon>Craniata</taxon>
        <taxon>Vertebrata</taxon>
        <taxon>Euteleostomi</taxon>
        <taxon>Mammalia</taxon>
        <taxon>Eutheria</taxon>
        <taxon>Laurasiatheria</taxon>
        <taxon>Artiodactyla</taxon>
        <taxon>Whippomorpha</taxon>
        <taxon>Cetacea</taxon>
        <taxon>Odontoceti</taxon>
        <taxon>Monodontidae</taxon>
        <taxon>Monodon</taxon>
    </lineage>
</organism>
<evidence type="ECO:0000256" key="6">
    <source>
        <dbReference type="ARBA" id="ARBA00045578"/>
    </source>
</evidence>
<dbReference type="PANTHER" id="PTHR11431:SF47">
    <property type="entry name" value="FERRITIN LIGHT CHAIN"/>
    <property type="match status" value="1"/>
</dbReference>
<dbReference type="InterPro" id="IPR009078">
    <property type="entry name" value="Ferritin-like_SF"/>
</dbReference>
<name>A0A4U1EUY1_MONMO</name>
<dbReference type="InterPro" id="IPR014034">
    <property type="entry name" value="Ferritin_CS"/>
</dbReference>
<gene>
    <name evidence="11" type="ORF">EI555_006434</name>
</gene>
<accession>A0A4U1EUY1</accession>
<evidence type="ECO:0000259" key="10">
    <source>
        <dbReference type="PROSITE" id="PS50905"/>
    </source>
</evidence>
<comment type="similarity">
    <text evidence="1 9">Belongs to the ferritin family.</text>
</comment>
<evidence type="ECO:0000256" key="4">
    <source>
        <dbReference type="ARBA" id="ARBA00023004"/>
    </source>
</evidence>
<dbReference type="GO" id="GO:0008198">
    <property type="term" value="F:ferrous iron binding"/>
    <property type="evidence" value="ECO:0007669"/>
    <property type="project" value="TreeGrafter"/>
</dbReference>
<dbReference type="PROSITE" id="PS50905">
    <property type="entry name" value="FERRITIN_LIKE"/>
    <property type="match status" value="1"/>
</dbReference>
<dbReference type="Proteomes" id="UP000308365">
    <property type="component" value="Unassembled WGS sequence"/>
</dbReference>
<reference evidence="12" key="1">
    <citation type="journal article" date="2019" name="IScience">
        <title>Narwhal Genome Reveals Long-Term Low Genetic Diversity despite Current Large Abundance Size.</title>
        <authorList>
            <person name="Westbury M.V."/>
            <person name="Petersen B."/>
            <person name="Garde E."/>
            <person name="Heide-Jorgensen M.P."/>
            <person name="Lorenzen E.D."/>
        </authorList>
    </citation>
    <scope>NUCLEOTIDE SEQUENCE [LARGE SCALE GENOMIC DNA]</scope>
</reference>
<comment type="function">
    <text evidence="6">Stores iron in a soluble, non-toxic, readily available form. Important for iron homeostasis. Iron is taken up in the ferrous form and deposited as ferric hydroxides after oxidation. Also plays a role in delivery of iron to cells. Mediates iron uptake in capsule cells of the developing kidney. Delivery to lysosomes by the cargo receptor NCOA4 for autophagic degradation and release or iron.</text>
</comment>
<dbReference type="PANTHER" id="PTHR11431">
    <property type="entry name" value="FERRITIN"/>
    <property type="match status" value="1"/>
</dbReference>
<comment type="caution">
    <text evidence="11">The sequence shown here is derived from an EMBL/GenBank/DDBJ whole genome shotgun (WGS) entry which is preliminary data.</text>
</comment>